<comment type="caution">
    <text evidence="1">The sequence shown here is derived from an EMBL/GenBank/DDBJ whole genome shotgun (WGS) entry which is preliminary data.</text>
</comment>
<accession>A0ABX2VAZ6</accession>
<evidence type="ECO:0000313" key="2">
    <source>
        <dbReference type="Proteomes" id="UP000078447"/>
    </source>
</evidence>
<evidence type="ECO:0000313" key="1">
    <source>
        <dbReference type="EMBL" id="OAN15402.1"/>
    </source>
</evidence>
<gene>
    <name evidence="1" type="ORF">A3783_05555</name>
</gene>
<sequence>MDIRTGTPYKYYFWKRFFLLFIPLFLIGILPEPFITENPFNSLEDYGEFAFVFLLYLIVMSGISAFLVSMRWRRKQNCR</sequence>
<name>A0ABX2VAZ6_9BACL</name>
<dbReference type="RefSeq" id="WP_028106240.1">
    <property type="nucleotide sequence ID" value="NZ_LVVL01000001.1"/>
</dbReference>
<keyword evidence="2" id="KW-1185">Reference proteome</keyword>
<organism evidence="1 2">
    <name type="scientific">Exiguobacterium undae</name>
    <dbReference type="NCBI Taxonomy" id="169177"/>
    <lineage>
        <taxon>Bacteria</taxon>
        <taxon>Bacillati</taxon>
        <taxon>Bacillota</taxon>
        <taxon>Bacilli</taxon>
        <taxon>Bacillales</taxon>
        <taxon>Bacillales Family XII. Incertae Sedis</taxon>
        <taxon>Exiguobacterium</taxon>
    </lineage>
</organism>
<dbReference type="EMBL" id="LVVL01000001">
    <property type="protein sequence ID" value="OAN15402.1"/>
    <property type="molecule type" value="Genomic_DNA"/>
</dbReference>
<dbReference type="Proteomes" id="UP000078447">
    <property type="component" value="Unassembled WGS sequence"/>
</dbReference>
<protein>
    <submittedName>
        <fullName evidence="1">Uncharacterized protein</fullName>
    </submittedName>
</protein>
<proteinExistence type="predicted"/>
<reference evidence="1 2" key="1">
    <citation type="submission" date="2016-03" db="EMBL/GenBank/DDBJ databases">
        <authorList>
            <person name="Cho S.-Y."/>
            <person name="Lim S."/>
            <person name="Kim H."/>
            <person name="Soh E.H."/>
            <person name="Moon J.S."/>
        </authorList>
    </citation>
    <scope>NUCLEOTIDE SEQUENCE [LARGE SCALE GENOMIC DNA]</scope>
    <source>
        <strain evidence="1 2">KCTC 3810</strain>
    </source>
</reference>